<feature type="compositionally biased region" description="Basic and acidic residues" evidence="1">
    <location>
        <begin position="24"/>
        <end position="36"/>
    </location>
</feature>
<evidence type="ECO:0000313" key="2">
    <source>
        <dbReference type="EMBL" id="CAA6674868.1"/>
    </source>
</evidence>
<comment type="caution">
    <text evidence="2">The sequence shown here is derived from an EMBL/GenBank/DDBJ whole genome shotgun (WGS) entry which is preliminary data.</text>
</comment>
<evidence type="ECO:0000313" key="3">
    <source>
        <dbReference type="Proteomes" id="UP001189122"/>
    </source>
</evidence>
<gene>
    <name evidence="2" type="ORF">SI7747_UN021226</name>
</gene>
<name>A0ABN7EAJ0_SPIIN</name>
<feature type="region of interest" description="Disordered" evidence="1">
    <location>
        <begin position="1"/>
        <end position="69"/>
    </location>
</feature>
<sequence>MRLKGKGSSGDGRLAMGRMARRWNGGDRVDGEEPGRWRWGARQGGRMAARGQMVRRRNGSDGSGGEEAE</sequence>
<reference evidence="3" key="1">
    <citation type="journal article" date="2020" name="Sci. Rep.">
        <title>Chromosome-scale genome assembly for the duckweed Spirodela intermedia, integrating cytogenetic maps, PacBio and Oxford Nanopore libraries.</title>
        <authorList>
            <person name="Hoang P.T.N."/>
            <person name="Fiebig A."/>
            <person name="Novak P."/>
            <person name="Macas J."/>
            <person name="Cao H.X."/>
            <person name="Stepanenko A."/>
            <person name="Chen G."/>
            <person name="Borisjuk N."/>
            <person name="Scholz U."/>
            <person name="Schubert I."/>
        </authorList>
    </citation>
    <scope>NUCLEOTIDE SEQUENCE [LARGE SCALE GENOMIC DNA]</scope>
</reference>
<dbReference type="EMBL" id="CACRZD030000165">
    <property type="protein sequence ID" value="CAA6674868.1"/>
    <property type="molecule type" value="Genomic_DNA"/>
</dbReference>
<organism evidence="2 3">
    <name type="scientific">Spirodela intermedia</name>
    <name type="common">Intermediate duckweed</name>
    <dbReference type="NCBI Taxonomy" id="51605"/>
    <lineage>
        <taxon>Eukaryota</taxon>
        <taxon>Viridiplantae</taxon>
        <taxon>Streptophyta</taxon>
        <taxon>Embryophyta</taxon>
        <taxon>Tracheophyta</taxon>
        <taxon>Spermatophyta</taxon>
        <taxon>Magnoliopsida</taxon>
        <taxon>Liliopsida</taxon>
        <taxon>Araceae</taxon>
        <taxon>Lemnoideae</taxon>
        <taxon>Spirodela</taxon>
    </lineage>
</organism>
<evidence type="ECO:0000256" key="1">
    <source>
        <dbReference type="SAM" id="MobiDB-lite"/>
    </source>
</evidence>
<proteinExistence type="predicted"/>
<feature type="compositionally biased region" description="Low complexity" evidence="1">
    <location>
        <begin position="37"/>
        <end position="52"/>
    </location>
</feature>
<keyword evidence="3" id="KW-1185">Reference proteome</keyword>
<protein>
    <submittedName>
        <fullName evidence="2">Uncharacterized protein</fullName>
    </submittedName>
</protein>
<accession>A0ABN7EAJ0</accession>
<dbReference type="Proteomes" id="UP001189122">
    <property type="component" value="Unassembled WGS sequence"/>
</dbReference>